<evidence type="ECO:0000313" key="4">
    <source>
        <dbReference type="Proteomes" id="UP000319143"/>
    </source>
</evidence>
<dbReference type="AlphaFoldDB" id="A0A5C6D8U6"/>
<feature type="transmembrane region" description="Helical" evidence="2">
    <location>
        <begin position="99"/>
        <end position="120"/>
    </location>
</feature>
<proteinExistence type="predicted"/>
<evidence type="ECO:0008006" key="5">
    <source>
        <dbReference type="Google" id="ProtNLM"/>
    </source>
</evidence>
<gene>
    <name evidence="3" type="ORF">Poly41_56960</name>
</gene>
<dbReference type="SUPFAM" id="SSF48239">
    <property type="entry name" value="Terpenoid cyclases/Protein prenyltransferases"/>
    <property type="match status" value="1"/>
</dbReference>
<dbReference type="InterPro" id="IPR008930">
    <property type="entry name" value="Terpenoid_cyclase/PrenylTrfase"/>
</dbReference>
<dbReference type="EMBL" id="SJPV01000013">
    <property type="protein sequence ID" value="TWU32211.1"/>
    <property type="molecule type" value="Genomic_DNA"/>
</dbReference>
<evidence type="ECO:0000256" key="1">
    <source>
        <dbReference type="SAM" id="MobiDB-lite"/>
    </source>
</evidence>
<feature type="region of interest" description="Disordered" evidence="1">
    <location>
        <begin position="26"/>
        <end position="64"/>
    </location>
</feature>
<protein>
    <recommendedName>
        <fullName evidence="5">Squalene cyclase C-terminal domain-containing protein</fullName>
    </recommendedName>
</protein>
<organism evidence="3 4">
    <name type="scientific">Novipirellula artificiosorum</name>
    <dbReference type="NCBI Taxonomy" id="2528016"/>
    <lineage>
        <taxon>Bacteria</taxon>
        <taxon>Pseudomonadati</taxon>
        <taxon>Planctomycetota</taxon>
        <taxon>Planctomycetia</taxon>
        <taxon>Pirellulales</taxon>
        <taxon>Pirellulaceae</taxon>
        <taxon>Novipirellula</taxon>
    </lineage>
</organism>
<evidence type="ECO:0000313" key="3">
    <source>
        <dbReference type="EMBL" id="TWU32211.1"/>
    </source>
</evidence>
<name>A0A5C6D8U6_9BACT</name>
<sequence length="554" mass="61800">MLSRELEQKAPRMHLSSLSNVLSPPIAAPPITPTRWRGERVSQPLVRTKQSTPSRKATAKASPTRKPLIDTAKPLITKPKFSTRCYAQLKRRIEDTPPWLLSTVLHLILLLVLAFITISLDESSSILLSLRQGEREAAGELAEFSIVVSDDFTSHADFDTELQTVPIESDLLSIAPVSFPMEAPTLDAIKDALESHGGLEKLPIDSQSMFGGRSGATKQAMLRKFGGTEETEKAVEMGLEWLKRQQNYDGSWSLIGPYSNGAPLENKTAATAMAMLAFMGAGNTHHTGKYERQVHKAASWMVDQQDRSGFMANKAPGQQRMYAQAQATIALCELYAMTKDARLKPRAQAACDFAVQAQSPEGGWRYQPRFDSDTSVTGWFVMGLKSGQSGGLRVERYVFENVEKYLDSVGRDYNAGYAYQVGEVTSPSMTAEGILCRQYLGWHRNQPGMAQGLGALATNHPLDTRSPDVYYWYYATQALHHYGGPLWTQWNDQLKVRIPATQVQQDAEKGSWSPRRDAWGRHAGRLYTTCMSLYCLEVYYRHMPLYAGEKEAAW</sequence>
<dbReference type="Proteomes" id="UP000319143">
    <property type="component" value="Unassembled WGS sequence"/>
</dbReference>
<evidence type="ECO:0000256" key="2">
    <source>
        <dbReference type="SAM" id="Phobius"/>
    </source>
</evidence>
<accession>A0A5C6D8U6</accession>
<keyword evidence="2" id="KW-1133">Transmembrane helix</keyword>
<keyword evidence="4" id="KW-1185">Reference proteome</keyword>
<keyword evidence="2" id="KW-0812">Transmembrane</keyword>
<dbReference type="Gene3D" id="1.50.10.20">
    <property type="match status" value="2"/>
</dbReference>
<comment type="caution">
    <text evidence="3">The sequence shown here is derived from an EMBL/GenBank/DDBJ whole genome shotgun (WGS) entry which is preliminary data.</text>
</comment>
<keyword evidence="2" id="KW-0472">Membrane</keyword>
<reference evidence="3 4" key="1">
    <citation type="submission" date="2019-02" db="EMBL/GenBank/DDBJ databases">
        <title>Deep-cultivation of Planctomycetes and their phenomic and genomic characterization uncovers novel biology.</title>
        <authorList>
            <person name="Wiegand S."/>
            <person name="Jogler M."/>
            <person name="Boedeker C."/>
            <person name="Pinto D."/>
            <person name="Vollmers J."/>
            <person name="Rivas-Marin E."/>
            <person name="Kohn T."/>
            <person name="Peeters S.H."/>
            <person name="Heuer A."/>
            <person name="Rast P."/>
            <person name="Oberbeckmann S."/>
            <person name="Bunk B."/>
            <person name="Jeske O."/>
            <person name="Meyerdierks A."/>
            <person name="Storesund J.E."/>
            <person name="Kallscheuer N."/>
            <person name="Luecker S."/>
            <person name="Lage O.M."/>
            <person name="Pohl T."/>
            <person name="Merkel B.J."/>
            <person name="Hornburger P."/>
            <person name="Mueller R.-W."/>
            <person name="Bruemmer F."/>
            <person name="Labrenz M."/>
            <person name="Spormann A.M."/>
            <person name="Op Den Camp H."/>
            <person name="Overmann J."/>
            <person name="Amann R."/>
            <person name="Jetten M.S.M."/>
            <person name="Mascher T."/>
            <person name="Medema M.H."/>
            <person name="Devos D.P."/>
            <person name="Kaster A.-K."/>
            <person name="Ovreas L."/>
            <person name="Rohde M."/>
            <person name="Galperin M.Y."/>
            <person name="Jogler C."/>
        </authorList>
    </citation>
    <scope>NUCLEOTIDE SEQUENCE [LARGE SCALE GENOMIC DNA]</scope>
    <source>
        <strain evidence="3 4">Poly41</strain>
    </source>
</reference>